<proteinExistence type="inferred from homology"/>
<dbReference type="AlphaFoldDB" id="A0A8D8M2L3"/>
<sequence length="285" mass="33023">MELTKNLSWSKARDILKDWRENNQRRSAEVVDIWETVLALKIHKLGDDRFVLLEQVSIAALDCNRIDVAAACIHTLIKEFPNSLRVRSLIVMKLEAQERYDEALDHLDTIIKLDESNTTARKRKICILKAKNKIPEAIKEMTEYLKKFMTDQETWQELCDLYLAEGDYNKATFCMEELFLHHPHNHLLHQRYADILYTMGSPEQLELATSHYLMAINLNAKNIRALYGLLLTSQQLQNSAKTTTNKKKEASKRVVWVSKQLKQLYQESTGNTESLNELMGSLQVS</sequence>
<evidence type="ECO:0000313" key="6">
    <source>
        <dbReference type="EMBL" id="CAG6616923.1"/>
    </source>
</evidence>
<evidence type="ECO:0000256" key="3">
    <source>
        <dbReference type="ARBA" id="ARBA00022803"/>
    </source>
</evidence>
<reference evidence="6" key="1">
    <citation type="submission" date="2021-05" db="EMBL/GenBank/DDBJ databases">
        <authorList>
            <person name="Alioto T."/>
            <person name="Alioto T."/>
            <person name="Gomez Garrido J."/>
        </authorList>
    </citation>
    <scope>NUCLEOTIDE SEQUENCE</scope>
</reference>
<comment type="subunit">
    <text evidence="4">Component of the ER membrane protein complex (EMC).</text>
</comment>
<dbReference type="EMBL" id="HBUF01037347">
    <property type="protein sequence ID" value="CAG6616919.1"/>
    <property type="molecule type" value="Transcribed_RNA"/>
</dbReference>
<dbReference type="GO" id="GO:0072546">
    <property type="term" value="C:EMC complex"/>
    <property type="evidence" value="ECO:0007669"/>
    <property type="project" value="UniProtKB-UniRule"/>
</dbReference>
<organism evidence="6">
    <name type="scientific">Cacopsylla melanoneura</name>
    <dbReference type="NCBI Taxonomy" id="428564"/>
    <lineage>
        <taxon>Eukaryota</taxon>
        <taxon>Metazoa</taxon>
        <taxon>Ecdysozoa</taxon>
        <taxon>Arthropoda</taxon>
        <taxon>Hexapoda</taxon>
        <taxon>Insecta</taxon>
        <taxon>Pterygota</taxon>
        <taxon>Neoptera</taxon>
        <taxon>Paraneoptera</taxon>
        <taxon>Hemiptera</taxon>
        <taxon>Sternorrhyncha</taxon>
        <taxon>Psylloidea</taxon>
        <taxon>Psyllidae</taxon>
        <taxon>Psyllinae</taxon>
        <taxon>Cacopsylla</taxon>
    </lineage>
</organism>
<dbReference type="EMBL" id="HBUF01577435">
    <property type="protein sequence ID" value="CAG6768819.1"/>
    <property type="molecule type" value="Transcribed_RNA"/>
</dbReference>
<accession>A0A8D8M2L3</accession>
<dbReference type="InterPro" id="IPR039856">
    <property type="entry name" value="EMC2-like"/>
</dbReference>
<dbReference type="EMBL" id="HBUF01211919">
    <property type="protein sequence ID" value="CAG6665813.1"/>
    <property type="molecule type" value="Transcribed_RNA"/>
</dbReference>
<dbReference type="EMBL" id="HBUF01211921">
    <property type="protein sequence ID" value="CAG6665815.1"/>
    <property type="molecule type" value="Transcribed_RNA"/>
</dbReference>
<evidence type="ECO:0000256" key="4">
    <source>
        <dbReference type="RuleBase" id="RU367091"/>
    </source>
</evidence>
<dbReference type="EMBL" id="HBUF01037352">
    <property type="protein sequence ID" value="CAG6616924.1"/>
    <property type="molecule type" value="Transcribed_RNA"/>
</dbReference>
<dbReference type="Gene3D" id="1.25.40.10">
    <property type="entry name" value="Tetratricopeptide repeat domain"/>
    <property type="match status" value="1"/>
</dbReference>
<keyword evidence="4" id="KW-0256">Endoplasmic reticulum</keyword>
<comment type="subcellular location">
    <subcellularLocation>
        <location evidence="4">Endoplasmic reticulum membrane</location>
        <topology evidence="4">Peripheral membrane protein</topology>
        <orientation evidence="4">Cytoplasmic side</orientation>
    </subcellularLocation>
</comment>
<dbReference type="EMBL" id="HBUF01381930">
    <property type="protein sequence ID" value="CAG6730635.1"/>
    <property type="molecule type" value="Transcribed_RNA"/>
</dbReference>
<dbReference type="EMBL" id="HBUF01577437">
    <property type="protein sequence ID" value="CAG6768823.1"/>
    <property type="molecule type" value="Transcribed_RNA"/>
</dbReference>
<keyword evidence="4" id="KW-0472">Membrane</keyword>
<keyword evidence="3" id="KW-0802">TPR repeat</keyword>
<comment type="function">
    <text evidence="4">Part of the endoplasmic reticulum membrane protein complex (EMC) that enables the energy-independent insertion into endoplasmic reticulum membranes of newly synthesized membrane proteins.</text>
</comment>
<keyword evidence="2" id="KW-0677">Repeat</keyword>
<dbReference type="EMBL" id="HBUF01037349">
    <property type="protein sequence ID" value="CAG6616921.1"/>
    <property type="molecule type" value="Transcribed_RNA"/>
</dbReference>
<dbReference type="InterPro" id="IPR055217">
    <property type="entry name" value="TPR_EMC2"/>
</dbReference>
<dbReference type="SUPFAM" id="SSF48452">
    <property type="entry name" value="TPR-like"/>
    <property type="match status" value="1"/>
</dbReference>
<comment type="similarity">
    <text evidence="1 4">Belongs to the EMC2 family.</text>
</comment>
<evidence type="ECO:0000256" key="1">
    <source>
        <dbReference type="ARBA" id="ARBA00010361"/>
    </source>
</evidence>
<protein>
    <recommendedName>
        <fullName evidence="4">ER membrane protein complex subunit 2</fullName>
    </recommendedName>
</protein>
<evidence type="ECO:0000256" key="2">
    <source>
        <dbReference type="ARBA" id="ARBA00022737"/>
    </source>
</evidence>
<dbReference type="EMBL" id="HBUF01037348">
    <property type="protein sequence ID" value="CAG6616920.1"/>
    <property type="molecule type" value="Transcribed_RNA"/>
</dbReference>
<dbReference type="Pfam" id="PF22890">
    <property type="entry name" value="TPR_EMC2"/>
    <property type="match status" value="1"/>
</dbReference>
<dbReference type="EMBL" id="HBUF01037351">
    <property type="protein sequence ID" value="CAG6616923.1"/>
    <property type="molecule type" value="Transcribed_RNA"/>
</dbReference>
<evidence type="ECO:0000259" key="5">
    <source>
        <dbReference type="Pfam" id="PF22890"/>
    </source>
</evidence>
<dbReference type="EMBL" id="HBUF01381931">
    <property type="protein sequence ID" value="CAG6730636.1"/>
    <property type="molecule type" value="Transcribed_RNA"/>
</dbReference>
<dbReference type="EMBL" id="HBUF01577438">
    <property type="protein sequence ID" value="CAG6768825.1"/>
    <property type="molecule type" value="Transcribed_RNA"/>
</dbReference>
<feature type="domain" description="EMC2 TPR-like" evidence="5">
    <location>
        <begin position="89"/>
        <end position="195"/>
    </location>
</feature>
<name>A0A8D8M2L3_9HEMI</name>
<dbReference type="InterPro" id="IPR011990">
    <property type="entry name" value="TPR-like_helical_dom_sf"/>
</dbReference>
<dbReference type="PANTHER" id="PTHR12760">
    <property type="entry name" value="TETRATRICOPEPTIDE REPEAT PROTEIN"/>
    <property type="match status" value="1"/>
</dbReference>
<dbReference type="EMBL" id="HBUF01037350">
    <property type="protein sequence ID" value="CAG6616922.1"/>
    <property type="molecule type" value="Transcribed_RNA"/>
</dbReference>
<dbReference type="EMBL" id="HBUF01211920">
    <property type="protein sequence ID" value="CAG6665814.1"/>
    <property type="molecule type" value="Transcribed_RNA"/>
</dbReference>
<dbReference type="EMBL" id="HBUF01577439">
    <property type="protein sequence ID" value="CAG6768827.1"/>
    <property type="molecule type" value="Transcribed_RNA"/>
</dbReference>
<dbReference type="EMBL" id="HBUF01577436">
    <property type="protein sequence ID" value="CAG6768821.1"/>
    <property type="molecule type" value="Transcribed_RNA"/>
</dbReference>